<reference evidence="2" key="1">
    <citation type="submission" date="2021-01" db="EMBL/GenBank/DDBJ databases">
        <authorList>
            <consortium name="Genoscope - CEA"/>
            <person name="William W."/>
        </authorList>
    </citation>
    <scope>NUCLEOTIDE SEQUENCE</scope>
</reference>
<evidence type="ECO:0008006" key="4">
    <source>
        <dbReference type="Google" id="ProtNLM"/>
    </source>
</evidence>
<feature type="transmembrane region" description="Helical" evidence="1">
    <location>
        <begin position="243"/>
        <end position="264"/>
    </location>
</feature>
<feature type="transmembrane region" description="Helical" evidence="1">
    <location>
        <begin position="276"/>
        <end position="294"/>
    </location>
</feature>
<feature type="transmembrane region" description="Helical" evidence="1">
    <location>
        <begin position="197"/>
        <end position="215"/>
    </location>
</feature>
<dbReference type="OMA" id="CKLITEF"/>
<dbReference type="EMBL" id="CAJJDM010000089">
    <property type="protein sequence ID" value="CAD8090832.1"/>
    <property type="molecule type" value="Genomic_DNA"/>
</dbReference>
<evidence type="ECO:0000313" key="3">
    <source>
        <dbReference type="Proteomes" id="UP000688137"/>
    </source>
</evidence>
<gene>
    <name evidence="2" type="ORF">PPRIM_AZ9-3.1.T0860232</name>
</gene>
<dbReference type="Proteomes" id="UP000688137">
    <property type="component" value="Unassembled WGS sequence"/>
</dbReference>
<evidence type="ECO:0000256" key="1">
    <source>
        <dbReference type="SAM" id="Phobius"/>
    </source>
</evidence>
<feature type="transmembrane region" description="Helical" evidence="1">
    <location>
        <begin position="151"/>
        <end position="168"/>
    </location>
</feature>
<proteinExistence type="predicted"/>
<keyword evidence="1" id="KW-0812">Transmembrane</keyword>
<dbReference type="AlphaFoldDB" id="A0A8S1NFF3"/>
<sequence>MRGRILFSNLQQGGMQFRIETKLGQNIRKNFFQKAYGQLDNNSKDPNDEMLYLKEYEKKVIENNYKNIDQENDSNAIIIAKMKSQLFKLITNINMLQKYPISNFLLLLLIMINHSYIQQPTIHMNDIAVQKDDELIQNSLKNLPRFKKMEIVGEIFALLVLILCWAFFHQSFVYLNEKVPTEFDYNGNAVRYADKNILFALPAVMTISYIIFTILQFVPHRFNYDCVGLTVFNAQEIYRTTRITLLSCKLITEFLFTYITFTMLQVVQYQCEPQRMYYAFVFILPYLIIGVFYYRKLKNISTQPQQL</sequence>
<keyword evidence="1" id="KW-1133">Transmembrane helix</keyword>
<accession>A0A8S1NFF3</accession>
<comment type="caution">
    <text evidence="2">The sequence shown here is derived from an EMBL/GenBank/DDBJ whole genome shotgun (WGS) entry which is preliminary data.</text>
</comment>
<name>A0A8S1NFF3_PARPR</name>
<protein>
    <recommendedName>
        <fullName evidence="4">Transmembrane protein</fullName>
    </recommendedName>
</protein>
<keyword evidence="1" id="KW-0472">Membrane</keyword>
<keyword evidence="3" id="KW-1185">Reference proteome</keyword>
<organism evidence="2 3">
    <name type="scientific">Paramecium primaurelia</name>
    <dbReference type="NCBI Taxonomy" id="5886"/>
    <lineage>
        <taxon>Eukaryota</taxon>
        <taxon>Sar</taxon>
        <taxon>Alveolata</taxon>
        <taxon>Ciliophora</taxon>
        <taxon>Intramacronucleata</taxon>
        <taxon>Oligohymenophorea</taxon>
        <taxon>Peniculida</taxon>
        <taxon>Parameciidae</taxon>
        <taxon>Paramecium</taxon>
    </lineage>
</organism>
<evidence type="ECO:0000313" key="2">
    <source>
        <dbReference type="EMBL" id="CAD8090832.1"/>
    </source>
</evidence>